<accession>A0AAU9PDB2</accession>
<feature type="region of interest" description="Disordered" evidence="1">
    <location>
        <begin position="1"/>
        <end position="35"/>
    </location>
</feature>
<organism evidence="3 4">
    <name type="scientific">Lactuca virosa</name>
    <dbReference type="NCBI Taxonomy" id="75947"/>
    <lineage>
        <taxon>Eukaryota</taxon>
        <taxon>Viridiplantae</taxon>
        <taxon>Streptophyta</taxon>
        <taxon>Embryophyta</taxon>
        <taxon>Tracheophyta</taxon>
        <taxon>Spermatophyta</taxon>
        <taxon>Magnoliopsida</taxon>
        <taxon>eudicotyledons</taxon>
        <taxon>Gunneridae</taxon>
        <taxon>Pentapetalae</taxon>
        <taxon>asterids</taxon>
        <taxon>campanulids</taxon>
        <taxon>Asterales</taxon>
        <taxon>Asteraceae</taxon>
        <taxon>Cichorioideae</taxon>
        <taxon>Cichorieae</taxon>
        <taxon>Lactucinae</taxon>
        <taxon>Lactuca</taxon>
    </lineage>
</organism>
<protein>
    <submittedName>
        <fullName evidence="3">Uncharacterized protein</fullName>
    </submittedName>
</protein>
<dbReference type="Proteomes" id="UP001157418">
    <property type="component" value="Unassembled WGS sequence"/>
</dbReference>
<evidence type="ECO:0000313" key="3">
    <source>
        <dbReference type="EMBL" id="CAH1448062.1"/>
    </source>
</evidence>
<evidence type="ECO:0000256" key="2">
    <source>
        <dbReference type="SAM" id="Phobius"/>
    </source>
</evidence>
<dbReference type="EMBL" id="CAKMRJ010005634">
    <property type="protein sequence ID" value="CAH1448062.1"/>
    <property type="molecule type" value="Genomic_DNA"/>
</dbReference>
<keyword evidence="4" id="KW-1185">Reference proteome</keyword>
<gene>
    <name evidence="3" type="ORF">LVIROSA_LOCUS33629</name>
</gene>
<proteinExistence type="predicted"/>
<keyword evidence="2" id="KW-1133">Transmembrane helix</keyword>
<sequence length="242" mass="26761">MASKEDGQTSKAKSSPKASHSHANRPSTETHSSLPKVEMAASNYTALLNIAEQPKEVGVIIEYLQQYPLAYALLSTSSIPQYLISEVVPTAVISPRAKSKQFDVEFDLFQTTLVLPKEEFSSILGLQDNSSQPKTFVTPTSAQLLTMFKNMGYKFEDNSEPCLSRNKKSCLPTPWHFLTFVLTRCLLDQLVDTVAVKQIFGFLCMGSSMMSMLTTCLFFGTISLTFSRPQRISSSFIILASG</sequence>
<feature type="compositionally biased region" description="Polar residues" evidence="1">
    <location>
        <begin position="24"/>
        <end position="33"/>
    </location>
</feature>
<reference evidence="3 4" key="1">
    <citation type="submission" date="2022-01" db="EMBL/GenBank/DDBJ databases">
        <authorList>
            <person name="Xiong W."/>
            <person name="Schranz E."/>
        </authorList>
    </citation>
    <scope>NUCLEOTIDE SEQUENCE [LARGE SCALE GENOMIC DNA]</scope>
</reference>
<keyword evidence="2" id="KW-0472">Membrane</keyword>
<feature type="transmembrane region" description="Helical" evidence="2">
    <location>
        <begin position="199"/>
        <end position="226"/>
    </location>
</feature>
<name>A0AAU9PDB2_9ASTR</name>
<dbReference type="AlphaFoldDB" id="A0AAU9PDB2"/>
<keyword evidence="2" id="KW-0812">Transmembrane</keyword>
<evidence type="ECO:0000256" key="1">
    <source>
        <dbReference type="SAM" id="MobiDB-lite"/>
    </source>
</evidence>
<evidence type="ECO:0000313" key="4">
    <source>
        <dbReference type="Proteomes" id="UP001157418"/>
    </source>
</evidence>
<comment type="caution">
    <text evidence="3">The sequence shown here is derived from an EMBL/GenBank/DDBJ whole genome shotgun (WGS) entry which is preliminary data.</text>
</comment>